<protein>
    <submittedName>
        <fullName evidence="1">Uncharacterized protein</fullName>
    </submittedName>
</protein>
<keyword evidence="3" id="KW-1185">Reference proteome</keyword>
<dbReference type="EMBL" id="CAJNOI010000455">
    <property type="protein sequence ID" value="CAF1283343.1"/>
    <property type="molecule type" value="Genomic_DNA"/>
</dbReference>
<evidence type="ECO:0000313" key="3">
    <source>
        <dbReference type="Proteomes" id="UP000663832"/>
    </source>
</evidence>
<comment type="caution">
    <text evidence="1">The sequence shown here is derived from an EMBL/GenBank/DDBJ whole genome shotgun (WGS) entry which is preliminary data.</text>
</comment>
<sequence length="104" mass="12041">MEDLDNPTLETTKLNYLNLLQEIDKLESLSTNLNSMNIDEIDTIFNNVTENIYRIFGQMDFQKSSMFLITILNTIMRISAIDGSDLFISRQPFQTMFGTLSYLI</sequence>
<evidence type="ECO:0000313" key="1">
    <source>
        <dbReference type="EMBL" id="CAF1283343.1"/>
    </source>
</evidence>
<accession>A0A815CQD4</accession>
<evidence type="ECO:0000313" key="2">
    <source>
        <dbReference type="EMBL" id="CAF1565474.1"/>
    </source>
</evidence>
<name>A0A815CQD4_9BILA</name>
<dbReference type="EMBL" id="CAJNOM010000807">
    <property type="protein sequence ID" value="CAF1565474.1"/>
    <property type="molecule type" value="Genomic_DNA"/>
</dbReference>
<dbReference type="Proteomes" id="UP000663877">
    <property type="component" value="Unassembled WGS sequence"/>
</dbReference>
<reference evidence="1" key="1">
    <citation type="submission" date="2021-02" db="EMBL/GenBank/DDBJ databases">
        <authorList>
            <person name="Nowell W R."/>
        </authorList>
    </citation>
    <scope>NUCLEOTIDE SEQUENCE</scope>
</reference>
<organism evidence="1 4">
    <name type="scientific">Adineta steineri</name>
    <dbReference type="NCBI Taxonomy" id="433720"/>
    <lineage>
        <taxon>Eukaryota</taxon>
        <taxon>Metazoa</taxon>
        <taxon>Spiralia</taxon>
        <taxon>Gnathifera</taxon>
        <taxon>Rotifera</taxon>
        <taxon>Eurotatoria</taxon>
        <taxon>Bdelloidea</taxon>
        <taxon>Adinetida</taxon>
        <taxon>Adinetidae</taxon>
        <taxon>Adineta</taxon>
    </lineage>
</organism>
<gene>
    <name evidence="1" type="ORF">BJG266_LOCUS31327</name>
    <name evidence="2" type="ORF">QVE165_LOCUS48306</name>
</gene>
<dbReference type="AlphaFoldDB" id="A0A815CQD4"/>
<proteinExistence type="predicted"/>
<evidence type="ECO:0000313" key="4">
    <source>
        <dbReference type="Proteomes" id="UP000663877"/>
    </source>
</evidence>
<dbReference type="Proteomes" id="UP000663832">
    <property type="component" value="Unassembled WGS sequence"/>
</dbReference>